<keyword evidence="3" id="KW-0812">Transmembrane</keyword>
<feature type="chain" id="PRO_5043653424" description="Protein sleepless" evidence="8">
    <location>
        <begin position="23"/>
        <end position="128"/>
    </location>
</feature>
<reference evidence="9 10" key="1">
    <citation type="journal article" date="2023" name="Insect Mol. Biol.">
        <title>Genome sequencing provides insights into the evolution of gene families encoding plant cell wall-degrading enzymes in longhorned beetles.</title>
        <authorList>
            <person name="Shin N.R."/>
            <person name="Okamura Y."/>
            <person name="Kirsch R."/>
            <person name="Pauchet Y."/>
        </authorList>
    </citation>
    <scope>NUCLEOTIDE SEQUENCE [LARGE SCALE GENOMIC DNA]</scope>
    <source>
        <strain evidence="9">EAD_L_NR</strain>
    </source>
</reference>
<comment type="caution">
    <text evidence="9">The sequence shown here is derived from an EMBL/GenBank/DDBJ whole genome shotgun (WGS) entry which is preliminary data.</text>
</comment>
<keyword evidence="6" id="KW-0472">Membrane</keyword>
<dbReference type="Proteomes" id="UP001159042">
    <property type="component" value="Unassembled WGS sequence"/>
</dbReference>
<evidence type="ECO:0000256" key="1">
    <source>
        <dbReference type="ARBA" id="ARBA00004589"/>
    </source>
</evidence>
<evidence type="ECO:0000256" key="8">
    <source>
        <dbReference type="SAM" id="SignalP"/>
    </source>
</evidence>
<proteinExistence type="predicted"/>
<feature type="signal peptide" evidence="8">
    <location>
        <begin position="1"/>
        <end position="22"/>
    </location>
</feature>
<dbReference type="InterPro" id="IPR045860">
    <property type="entry name" value="Snake_toxin-like_sf"/>
</dbReference>
<evidence type="ECO:0000256" key="2">
    <source>
        <dbReference type="ARBA" id="ARBA00022622"/>
    </source>
</evidence>
<dbReference type="GO" id="GO:0098552">
    <property type="term" value="C:side of membrane"/>
    <property type="evidence" value="ECO:0007669"/>
    <property type="project" value="UniProtKB-KW"/>
</dbReference>
<dbReference type="EMBL" id="JANEYG010000057">
    <property type="protein sequence ID" value="KAJ8915154.1"/>
    <property type="molecule type" value="Genomic_DNA"/>
</dbReference>
<keyword evidence="5" id="KW-1133">Transmembrane helix</keyword>
<name>A0AAV8VLR4_9CUCU</name>
<evidence type="ECO:0000256" key="5">
    <source>
        <dbReference type="ARBA" id="ARBA00022989"/>
    </source>
</evidence>
<keyword evidence="7" id="KW-0449">Lipoprotein</keyword>
<protein>
    <recommendedName>
        <fullName evidence="11">Protein sleepless</fullName>
    </recommendedName>
</protein>
<keyword evidence="10" id="KW-1185">Reference proteome</keyword>
<comment type="subcellular location">
    <subcellularLocation>
        <location evidence="1">Membrane</location>
        <topology evidence="1">Lipid-anchor</topology>
        <topology evidence="1">GPI-anchor</topology>
    </subcellularLocation>
</comment>
<keyword evidence="4 8" id="KW-0732">Signal</keyword>
<evidence type="ECO:0000256" key="6">
    <source>
        <dbReference type="ARBA" id="ARBA00023136"/>
    </source>
</evidence>
<keyword evidence="2" id="KW-0325">Glycoprotein</keyword>
<gene>
    <name evidence="9" type="ORF">NQ315_000406</name>
</gene>
<evidence type="ECO:0008006" key="11">
    <source>
        <dbReference type="Google" id="ProtNLM"/>
    </source>
</evidence>
<organism evidence="9 10">
    <name type="scientific">Exocentrus adspersus</name>
    <dbReference type="NCBI Taxonomy" id="1586481"/>
    <lineage>
        <taxon>Eukaryota</taxon>
        <taxon>Metazoa</taxon>
        <taxon>Ecdysozoa</taxon>
        <taxon>Arthropoda</taxon>
        <taxon>Hexapoda</taxon>
        <taxon>Insecta</taxon>
        <taxon>Pterygota</taxon>
        <taxon>Neoptera</taxon>
        <taxon>Endopterygota</taxon>
        <taxon>Coleoptera</taxon>
        <taxon>Polyphaga</taxon>
        <taxon>Cucujiformia</taxon>
        <taxon>Chrysomeloidea</taxon>
        <taxon>Cerambycidae</taxon>
        <taxon>Lamiinae</taxon>
        <taxon>Acanthocinini</taxon>
        <taxon>Exocentrus</taxon>
    </lineage>
</organism>
<accession>A0AAV8VLR4</accession>
<evidence type="ECO:0000313" key="9">
    <source>
        <dbReference type="EMBL" id="KAJ8915154.1"/>
    </source>
</evidence>
<evidence type="ECO:0000256" key="7">
    <source>
        <dbReference type="ARBA" id="ARBA00023288"/>
    </source>
</evidence>
<dbReference type="PANTHER" id="PTHR33562">
    <property type="entry name" value="ATILLA, ISOFORM B-RELATED-RELATED"/>
    <property type="match status" value="1"/>
</dbReference>
<keyword evidence="2" id="KW-0336">GPI-anchor</keyword>
<evidence type="ECO:0000256" key="3">
    <source>
        <dbReference type="ARBA" id="ARBA00022692"/>
    </source>
</evidence>
<dbReference type="AlphaFoldDB" id="A0AAV8VLR4"/>
<sequence>MKAPLTVLVLFACVLSLNIGNALRCFSCSSTTGNKADCEVKANNETTRIITCQNKNINCVTLIINKNITRGCGIRDVCNPYLNATGFRSCYTCVTDLCNGSTAAPSTRAALGLIIIAALVTVGKNVHL</sequence>
<evidence type="ECO:0000256" key="4">
    <source>
        <dbReference type="ARBA" id="ARBA00022729"/>
    </source>
</evidence>
<dbReference type="SUPFAM" id="SSF57302">
    <property type="entry name" value="Snake toxin-like"/>
    <property type="match status" value="1"/>
</dbReference>
<dbReference type="InterPro" id="IPR050975">
    <property type="entry name" value="Sleep_regulator"/>
</dbReference>
<evidence type="ECO:0000313" key="10">
    <source>
        <dbReference type="Proteomes" id="UP001159042"/>
    </source>
</evidence>